<reference evidence="2" key="1">
    <citation type="submission" date="2016-11" db="UniProtKB">
        <authorList>
            <consortium name="WormBaseParasite"/>
        </authorList>
    </citation>
    <scope>IDENTIFICATION</scope>
</reference>
<dbReference type="WBParaSite" id="L893_g30164.t1">
    <property type="protein sequence ID" value="L893_g30164.t1"/>
    <property type="gene ID" value="L893_g30164"/>
</dbReference>
<dbReference type="Proteomes" id="UP000095287">
    <property type="component" value="Unplaced"/>
</dbReference>
<keyword evidence="1" id="KW-1185">Reference proteome</keyword>
<protein>
    <submittedName>
        <fullName evidence="2">Transposase</fullName>
    </submittedName>
</protein>
<dbReference type="AlphaFoldDB" id="A0A1I7ZVB9"/>
<proteinExistence type="predicted"/>
<accession>A0A1I7ZVB9</accession>
<name>A0A1I7ZVB9_9BILA</name>
<organism evidence="1 2">
    <name type="scientific">Steinernema glaseri</name>
    <dbReference type="NCBI Taxonomy" id="37863"/>
    <lineage>
        <taxon>Eukaryota</taxon>
        <taxon>Metazoa</taxon>
        <taxon>Ecdysozoa</taxon>
        <taxon>Nematoda</taxon>
        <taxon>Chromadorea</taxon>
        <taxon>Rhabditida</taxon>
        <taxon>Tylenchina</taxon>
        <taxon>Panagrolaimomorpha</taxon>
        <taxon>Strongyloidoidea</taxon>
        <taxon>Steinernematidae</taxon>
        <taxon>Steinernema</taxon>
    </lineage>
</organism>
<evidence type="ECO:0000313" key="1">
    <source>
        <dbReference type="Proteomes" id="UP000095287"/>
    </source>
</evidence>
<sequence>MTKPLCITHRKWQIFLLTERIVVIDLQSGTCGTAEHVLTSIRNRFRQSSVKFTDQKGGVPPGRTRFCKEGNPEGLLRI</sequence>
<evidence type="ECO:0000313" key="2">
    <source>
        <dbReference type="WBParaSite" id="L893_g30164.t1"/>
    </source>
</evidence>